<dbReference type="EMBL" id="JBGFUD010004476">
    <property type="protein sequence ID" value="MFH4979661.1"/>
    <property type="molecule type" value="Genomic_DNA"/>
</dbReference>
<sequence>MKRELNQRKSVFGEELLDEVCSNIGKGDKGQRSNRILLERRQQEAGVYRPSEHMMSFRVMNLKNKPTGNILSNEAQQTTSEVRS</sequence>
<evidence type="ECO:0000313" key="2">
    <source>
        <dbReference type="Proteomes" id="UP001608902"/>
    </source>
</evidence>
<reference evidence="1 2" key="1">
    <citation type="submission" date="2024-08" db="EMBL/GenBank/DDBJ databases">
        <title>Gnathostoma spinigerum genome.</title>
        <authorList>
            <person name="Gonzalez-Bertolin B."/>
            <person name="Monzon S."/>
            <person name="Zaballos A."/>
            <person name="Jimenez P."/>
            <person name="Dekumyoy P."/>
            <person name="Varona S."/>
            <person name="Cuesta I."/>
            <person name="Sumanam S."/>
            <person name="Adisakwattana P."/>
            <person name="Gasser R.B."/>
            <person name="Hernandez-Gonzalez A."/>
            <person name="Young N.D."/>
            <person name="Perteguer M.J."/>
        </authorList>
    </citation>
    <scope>NUCLEOTIDE SEQUENCE [LARGE SCALE GENOMIC DNA]</scope>
    <source>
        <strain evidence="1">AL3</strain>
        <tissue evidence="1">Liver</tissue>
    </source>
</reference>
<organism evidence="1 2">
    <name type="scientific">Gnathostoma spinigerum</name>
    <dbReference type="NCBI Taxonomy" id="75299"/>
    <lineage>
        <taxon>Eukaryota</taxon>
        <taxon>Metazoa</taxon>
        <taxon>Ecdysozoa</taxon>
        <taxon>Nematoda</taxon>
        <taxon>Chromadorea</taxon>
        <taxon>Rhabditida</taxon>
        <taxon>Spirurina</taxon>
        <taxon>Gnathostomatomorpha</taxon>
        <taxon>Gnathostomatoidea</taxon>
        <taxon>Gnathostomatidae</taxon>
        <taxon>Gnathostoma</taxon>
    </lineage>
</organism>
<dbReference type="AlphaFoldDB" id="A0ABD6EQF9"/>
<protein>
    <submittedName>
        <fullName evidence="1">Uncharacterized protein</fullName>
    </submittedName>
</protein>
<name>A0ABD6EQF9_9BILA</name>
<accession>A0ABD6EQF9</accession>
<gene>
    <name evidence="1" type="ORF">AB6A40_006370</name>
</gene>
<comment type="caution">
    <text evidence="1">The sequence shown here is derived from an EMBL/GenBank/DDBJ whole genome shotgun (WGS) entry which is preliminary data.</text>
</comment>
<keyword evidence="2" id="KW-1185">Reference proteome</keyword>
<proteinExistence type="predicted"/>
<dbReference type="Proteomes" id="UP001608902">
    <property type="component" value="Unassembled WGS sequence"/>
</dbReference>
<evidence type="ECO:0000313" key="1">
    <source>
        <dbReference type="EMBL" id="MFH4979661.1"/>
    </source>
</evidence>